<dbReference type="PROSITE" id="PS50929">
    <property type="entry name" value="ABC_TM1F"/>
    <property type="match status" value="1"/>
</dbReference>
<organism evidence="9 10">
    <name type="scientific">Marinibaculum pumilum</name>
    <dbReference type="NCBI Taxonomy" id="1766165"/>
    <lineage>
        <taxon>Bacteria</taxon>
        <taxon>Pseudomonadati</taxon>
        <taxon>Pseudomonadota</taxon>
        <taxon>Alphaproteobacteria</taxon>
        <taxon>Rhodospirillales</taxon>
        <taxon>Rhodospirillaceae</taxon>
        <taxon>Marinibaculum</taxon>
    </lineage>
</organism>
<dbReference type="InterPro" id="IPR011527">
    <property type="entry name" value="ABC1_TM_dom"/>
</dbReference>
<feature type="transmembrane region" description="Helical" evidence="6">
    <location>
        <begin position="49"/>
        <end position="66"/>
    </location>
</feature>
<dbReference type="Gene3D" id="3.40.50.300">
    <property type="entry name" value="P-loop containing nucleotide triphosphate hydrolases"/>
    <property type="match status" value="2"/>
</dbReference>
<dbReference type="Gene3D" id="1.20.1560.10">
    <property type="entry name" value="ABC transporter type 1, transmembrane domain"/>
    <property type="match status" value="1"/>
</dbReference>
<comment type="subcellular location">
    <subcellularLocation>
        <location evidence="1">Cell membrane</location>
        <topology evidence="1">Multi-pass membrane protein</topology>
    </subcellularLocation>
</comment>
<dbReference type="SUPFAM" id="SSF90123">
    <property type="entry name" value="ABC transporter transmembrane region"/>
    <property type="match status" value="1"/>
</dbReference>
<dbReference type="PROSITE" id="PS50893">
    <property type="entry name" value="ABC_TRANSPORTER_2"/>
    <property type="match status" value="1"/>
</dbReference>
<sequence length="918" mass="102430">MSDKGGDQAAPEESGSTGEAGSRTPPPARSERLEPGIYRFILRYSLRDQIILTALAGLSFIPYYYFLNLPKLIVNQGIQGQSDGQPIDFPVNILGWATLDQVQYLLMLCLAFVGLVIVQQGFKYVINVYQGISGERMLRRLRYQLYTRILRFPLPTFRRMSQGEIIPIVTQEVEPLGGFIAEAIALPVFQGGMLLTSFIFLMVQNPIMGLAGVALYPLQFWIIPKLQRHVNRLAKERVRNVRRIADRVGETIGGINEAHAHDGAMRLRADFTQYLGKNYWIRFEIYQRKFVIKFINNFMQQLGPFFFYAIGGYLTIKGQMDVGTVIAAVAAQKDMGGPLKELLNFYQRSEDARIKYEQVIAQFEPDGLTSERRQTEEPETIPELKGDIVLRNLTYNDEQDQPILESVSATLPMPSKVALVGGSGRDEMLQVIANLLVPHRGSVSIAGHDLSDLTEAVTGRRIGYVGPVSYIFNDTIAGNMFYGLRHRPLHVVERDSDAESEWHRELREAVASGNSTDDLGADWTDYAAAGAKDPSELQAIAIGVLRMVELEEDVYQFGLRSSADTSAMPDLEPALLEARAKLRERLQAAGYDDLVEAWDPDGYNTNATVAENLLFGAPVTDGFKLDDIGQDPFVLQVLEEVGLRDRFLTAGYEIAATMVELFADLPADHEFFQQFSFISAEDLPDFGKIVSRVSVERLDQLSDAERQMLMNLPFKMIPARHRLGQITEEIQGKILEARKRFAEELPEERRGAIAFFDPDGFTRGASILDNILFGKIAYGQAQAAERVGELITQVVAEADLRDQVTGVGMNMPVGIGGGRLSASQRQRLAVARAVIKRPDLLLLSEPMSALDAGQEERIMGNLFETFGDHGIVWALQRPEQAAKFDHILLIQSGRIVAQGSTEEMQAEDSAFQRYLADR</sequence>
<feature type="domain" description="ABC transmembrane type-1" evidence="8">
    <location>
        <begin position="101"/>
        <end position="351"/>
    </location>
</feature>
<evidence type="ECO:0000313" key="10">
    <source>
        <dbReference type="Proteomes" id="UP001595528"/>
    </source>
</evidence>
<dbReference type="Pfam" id="PF00005">
    <property type="entry name" value="ABC_tran"/>
    <property type="match status" value="1"/>
</dbReference>
<feature type="domain" description="ABC transporter" evidence="7">
    <location>
        <begin position="388"/>
        <end position="917"/>
    </location>
</feature>
<evidence type="ECO:0000256" key="6">
    <source>
        <dbReference type="SAM" id="Phobius"/>
    </source>
</evidence>
<dbReference type="RefSeq" id="WP_379899446.1">
    <property type="nucleotide sequence ID" value="NZ_JBHRTR010000020.1"/>
</dbReference>
<dbReference type="SUPFAM" id="SSF52540">
    <property type="entry name" value="P-loop containing nucleoside triphosphate hydrolases"/>
    <property type="match status" value="2"/>
</dbReference>
<evidence type="ECO:0000259" key="8">
    <source>
        <dbReference type="PROSITE" id="PS50929"/>
    </source>
</evidence>
<dbReference type="PANTHER" id="PTHR43394:SF1">
    <property type="entry name" value="ATP-BINDING CASSETTE SUB-FAMILY B MEMBER 10, MITOCHONDRIAL"/>
    <property type="match status" value="1"/>
</dbReference>
<reference evidence="10" key="1">
    <citation type="journal article" date="2019" name="Int. J. Syst. Evol. Microbiol.">
        <title>The Global Catalogue of Microorganisms (GCM) 10K type strain sequencing project: providing services to taxonomists for standard genome sequencing and annotation.</title>
        <authorList>
            <consortium name="The Broad Institute Genomics Platform"/>
            <consortium name="The Broad Institute Genome Sequencing Center for Infectious Disease"/>
            <person name="Wu L."/>
            <person name="Ma J."/>
        </authorList>
    </citation>
    <scope>NUCLEOTIDE SEQUENCE [LARGE SCALE GENOMIC DNA]</scope>
    <source>
        <strain evidence="10">KCTC 42964</strain>
    </source>
</reference>
<dbReference type="Proteomes" id="UP001595528">
    <property type="component" value="Unassembled WGS sequence"/>
</dbReference>
<dbReference type="CDD" id="cd07346">
    <property type="entry name" value="ABC_6TM_exporters"/>
    <property type="match status" value="1"/>
</dbReference>
<proteinExistence type="predicted"/>
<evidence type="ECO:0000256" key="4">
    <source>
        <dbReference type="ARBA" id="ARBA00023136"/>
    </source>
</evidence>
<name>A0ABV7KY99_9PROT</name>
<gene>
    <name evidence="9" type="ORF">ACFOGJ_08595</name>
</gene>
<dbReference type="PANTHER" id="PTHR43394">
    <property type="entry name" value="ATP-DEPENDENT PERMEASE MDL1, MITOCHONDRIAL"/>
    <property type="match status" value="1"/>
</dbReference>
<feature type="region of interest" description="Disordered" evidence="5">
    <location>
        <begin position="1"/>
        <end position="31"/>
    </location>
</feature>
<comment type="caution">
    <text evidence="9">The sequence shown here is derived from an EMBL/GenBank/DDBJ whole genome shotgun (WGS) entry which is preliminary data.</text>
</comment>
<evidence type="ECO:0000259" key="7">
    <source>
        <dbReference type="PROSITE" id="PS50893"/>
    </source>
</evidence>
<keyword evidence="2 6" id="KW-0812">Transmembrane</keyword>
<dbReference type="InterPro" id="IPR003439">
    <property type="entry name" value="ABC_transporter-like_ATP-bd"/>
</dbReference>
<dbReference type="InterPro" id="IPR027417">
    <property type="entry name" value="P-loop_NTPase"/>
</dbReference>
<evidence type="ECO:0000256" key="1">
    <source>
        <dbReference type="ARBA" id="ARBA00004651"/>
    </source>
</evidence>
<evidence type="ECO:0000256" key="3">
    <source>
        <dbReference type="ARBA" id="ARBA00022989"/>
    </source>
</evidence>
<dbReference type="EMBL" id="JBHRTR010000020">
    <property type="protein sequence ID" value="MFC3227284.1"/>
    <property type="molecule type" value="Genomic_DNA"/>
</dbReference>
<evidence type="ECO:0000256" key="2">
    <source>
        <dbReference type="ARBA" id="ARBA00022692"/>
    </source>
</evidence>
<evidence type="ECO:0000256" key="5">
    <source>
        <dbReference type="SAM" id="MobiDB-lite"/>
    </source>
</evidence>
<evidence type="ECO:0000313" key="9">
    <source>
        <dbReference type="EMBL" id="MFC3227284.1"/>
    </source>
</evidence>
<accession>A0ABV7KY99</accession>
<dbReference type="Pfam" id="PF00664">
    <property type="entry name" value="ABC_membrane"/>
    <property type="match status" value="1"/>
</dbReference>
<keyword evidence="10" id="KW-1185">Reference proteome</keyword>
<dbReference type="InterPro" id="IPR039421">
    <property type="entry name" value="Type_1_exporter"/>
</dbReference>
<keyword evidence="3 6" id="KW-1133">Transmembrane helix</keyword>
<dbReference type="InterPro" id="IPR036640">
    <property type="entry name" value="ABC1_TM_sf"/>
</dbReference>
<keyword evidence="4 6" id="KW-0472">Membrane</keyword>
<protein>
    <submittedName>
        <fullName evidence="9">ABC transporter transmembrane domain-containing protein</fullName>
    </submittedName>
</protein>
<feature type="transmembrane region" description="Helical" evidence="6">
    <location>
        <begin position="104"/>
        <end position="126"/>
    </location>
</feature>